<evidence type="ECO:0000256" key="3">
    <source>
        <dbReference type="SAM" id="MobiDB-lite"/>
    </source>
</evidence>
<dbReference type="AlphaFoldDB" id="A0A7J7CY75"/>
<dbReference type="InterPro" id="IPR044661">
    <property type="entry name" value="MED15a/b/c-like"/>
</dbReference>
<dbReference type="EMBL" id="JAAARO010000012">
    <property type="protein sequence ID" value="KAF5739055.1"/>
    <property type="molecule type" value="Genomic_DNA"/>
</dbReference>
<dbReference type="Proteomes" id="UP000593562">
    <property type="component" value="Unassembled WGS sequence"/>
</dbReference>
<sequence>MDTNNSSPPPAGDTAVDTGDWRAQLAPDYRQRIVNKIMETLKRHLPFTGQEGLQELKKIAERFEEKIYFAAESQKDYLRKISLKMLTMESKSQNTVPNPLQSNSPSNNNSNKPPNPVASHNMQSQLHNQGQSLPMQLPSSQQARQELLSQNTQNNIASAGLAMSSVAGLSQAPIPNVVSQNFNMQNISNVSQSSVGNSMGQGMPSNMFTNSLRPMAGRQQVVGQQQQPQRQSQNTQHYLYQQQLLMKQKFLQGNLPHSLVQSHIQQQQNILQPTQLQSSQQSGMQTSSMVQPSLMQSAPLFSRQQNQQSPVQQSTHSMLQQHQQQILRLHQQPQQTAVVHQQLMAQRTLLHPQ</sequence>
<gene>
    <name evidence="5" type="ORF">HS088_TW12G00253</name>
</gene>
<feature type="domain" description="Mediator complex subunit 15 KIX" evidence="4">
    <location>
        <begin position="18"/>
        <end position="95"/>
    </location>
</feature>
<dbReference type="FunFam" id="1.10.246.20:FF:000003">
    <property type="entry name" value="Mediator of RNA polymerase II transcription subunit 15a"/>
    <property type="match status" value="1"/>
</dbReference>
<feature type="compositionally biased region" description="Low complexity" evidence="3">
    <location>
        <begin position="129"/>
        <end position="142"/>
    </location>
</feature>
<evidence type="ECO:0000256" key="2">
    <source>
        <dbReference type="ARBA" id="ARBA00023242"/>
    </source>
</evidence>
<dbReference type="InterPro" id="IPR036546">
    <property type="entry name" value="MED15_KIX"/>
</dbReference>
<comment type="subcellular location">
    <subcellularLocation>
        <location evidence="1">Nucleus</location>
    </subcellularLocation>
</comment>
<dbReference type="Gene3D" id="1.10.246.20">
    <property type="entry name" value="Coactivator CBP, KIX domain"/>
    <property type="match status" value="1"/>
</dbReference>
<evidence type="ECO:0000313" key="6">
    <source>
        <dbReference type="Proteomes" id="UP000593562"/>
    </source>
</evidence>
<dbReference type="PANTHER" id="PTHR33137:SF4">
    <property type="entry name" value="MEDIATOR OF RNA POLYMERASE II TRANSCRIPTION SUBUNIT 15A-RELATED"/>
    <property type="match status" value="1"/>
</dbReference>
<dbReference type="SUPFAM" id="SSF47040">
    <property type="entry name" value="Kix domain of CBP (creb binding protein)"/>
    <property type="match status" value="1"/>
</dbReference>
<dbReference type="PANTHER" id="PTHR33137">
    <property type="entry name" value="MEDIATOR OF RNA POLYMERASE II TRANSCRIPTION SUBUNIT 15A-RELATED"/>
    <property type="match status" value="1"/>
</dbReference>
<dbReference type="InterPro" id="IPR036529">
    <property type="entry name" value="KIX_dom_sf"/>
</dbReference>
<comment type="caution">
    <text evidence="5">The sequence shown here is derived from an EMBL/GenBank/DDBJ whole genome shotgun (WGS) entry which is preliminary data.</text>
</comment>
<feature type="compositionally biased region" description="Polar residues" evidence="3">
    <location>
        <begin position="118"/>
        <end position="128"/>
    </location>
</feature>
<feature type="region of interest" description="Disordered" evidence="3">
    <location>
        <begin position="90"/>
        <end position="146"/>
    </location>
</feature>
<evidence type="ECO:0000259" key="4">
    <source>
        <dbReference type="Pfam" id="PF16987"/>
    </source>
</evidence>
<accession>A0A7J7CY75</accession>
<evidence type="ECO:0000313" key="5">
    <source>
        <dbReference type="EMBL" id="KAF5739055.1"/>
    </source>
</evidence>
<dbReference type="GO" id="GO:0031490">
    <property type="term" value="F:chromatin DNA binding"/>
    <property type="evidence" value="ECO:0007669"/>
    <property type="project" value="InterPro"/>
</dbReference>
<dbReference type="GO" id="GO:0005634">
    <property type="term" value="C:nucleus"/>
    <property type="evidence" value="ECO:0007669"/>
    <property type="project" value="UniProtKB-SubCell"/>
</dbReference>
<dbReference type="GO" id="GO:0003713">
    <property type="term" value="F:transcription coactivator activity"/>
    <property type="evidence" value="ECO:0007669"/>
    <property type="project" value="InterPro"/>
</dbReference>
<feature type="compositionally biased region" description="Low complexity" evidence="3">
    <location>
        <begin position="97"/>
        <end position="112"/>
    </location>
</feature>
<reference evidence="5 6" key="1">
    <citation type="journal article" date="2020" name="Nat. Commun.">
        <title>Genome of Tripterygium wilfordii and identification of cytochrome P450 involved in triptolide biosynthesis.</title>
        <authorList>
            <person name="Tu L."/>
            <person name="Su P."/>
            <person name="Zhang Z."/>
            <person name="Gao L."/>
            <person name="Wang J."/>
            <person name="Hu T."/>
            <person name="Zhou J."/>
            <person name="Zhang Y."/>
            <person name="Zhao Y."/>
            <person name="Liu Y."/>
            <person name="Song Y."/>
            <person name="Tong Y."/>
            <person name="Lu Y."/>
            <person name="Yang J."/>
            <person name="Xu C."/>
            <person name="Jia M."/>
            <person name="Peters R.J."/>
            <person name="Huang L."/>
            <person name="Gao W."/>
        </authorList>
    </citation>
    <scope>NUCLEOTIDE SEQUENCE [LARGE SCALE GENOMIC DNA]</scope>
    <source>
        <strain evidence="6">cv. XIE 37</strain>
        <tissue evidence="5">Leaf</tissue>
    </source>
</reference>
<proteinExistence type="predicted"/>
<name>A0A7J7CY75_TRIWF</name>
<keyword evidence="6" id="KW-1185">Reference proteome</keyword>
<organism evidence="5 6">
    <name type="scientific">Tripterygium wilfordii</name>
    <name type="common">Thunder God vine</name>
    <dbReference type="NCBI Taxonomy" id="458696"/>
    <lineage>
        <taxon>Eukaryota</taxon>
        <taxon>Viridiplantae</taxon>
        <taxon>Streptophyta</taxon>
        <taxon>Embryophyta</taxon>
        <taxon>Tracheophyta</taxon>
        <taxon>Spermatophyta</taxon>
        <taxon>Magnoliopsida</taxon>
        <taxon>eudicotyledons</taxon>
        <taxon>Gunneridae</taxon>
        <taxon>Pentapetalae</taxon>
        <taxon>rosids</taxon>
        <taxon>fabids</taxon>
        <taxon>Celastrales</taxon>
        <taxon>Celastraceae</taxon>
        <taxon>Tripterygium</taxon>
    </lineage>
</organism>
<dbReference type="Pfam" id="PF16987">
    <property type="entry name" value="KIX_2"/>
    <property type="match status" value="1"/>
</dbReference>
<evidence type="ECO:0000256" key="1">
    <source>
        <dbReference type="ARBA" id="ARBA00004123"/>
    </source>
</evidence>
<protein>
    <recommendedName>
        <fullName evidence="4">Mediator complex subunit 15 KIX domain-containing protein</fullName>
    </recommendedName>
</protein>
<dbReference type="InParanoid" id="A0A7J7CY75"/>
<feature type="region of interest" description="Disordered" evidence="3">
    <location>
        <begin position="1"/>
        <end position="20"/>
    </location>
</feature>
<keyword evidence="2" id="KW-0539">Nucleus</keyword>